<reference evidence="1" key="1">
    <citation type="submission" date="2021-01" db="EMBL/GenBank/DDBJ databases">
        <title>Whole genome shotgun sequence of Actinocatenispora rupis NBRC 107355.</title>
        <authorList>
            <person name="Komaki H."/>
            <person name="Tamura T."/>
        </authorList>
    </citation>
    <scope>NUCLEOTIDE SEQUENCE</scope>
    <source>
        <strain evidence="1">NBRC 107355</strain>
    </source>
</reference>
<proteinExistence type="predicted"/>
<sequence>MGDEPVGLAAFAGRLHDAADALHTTPVDVPAPGCRAAPGVLGELAGELHRQWAAAVREQSADLSATAVRLSRLGTEIGLAARRYGAVDDGADAALRRAADR</sequence>
<dbReference type="Proteomes" id="UP000612808">
    <property type="component" value="Unassembled WGS sequence"/>
</dbReference>
<gene>
    <name evidence="1" type="ORF">Aru02nite_59480</name>
</gene>
<comment type="caution">
    <text evidence="1">The sequence shown here is derived from an EMBL/GenBank/DDBJ whole genome shotgun (WGS) entry which is preliminary data.</text>
</comment>
<evidence type="ECO:0000313" key="2">
    <source>
        <dbReference type="Proteomes" id="UP000612808"/>
    </source>
</evidence>
<evidence type="ECO:0000313" key="1">
    <source>
        <dbReference type="EMBL" id="GID15059.1"/>
    </source>
</evidence>
<accession>A0A8J3NGP0</accession>
<organism evidence="1 2">
    <name type="scientific">Actinocatenispora rupis</name>
    <dbReference type="NCBI Taxonomy" id="519421"/>
    <lineage>
        <taxon>Bacteria</taxon>
        <taxon>Bacillati</taxon>
        <taxon>Actinomycetota</taxon>
        <taxon>Actinomycetes</taxon>
        <taxon>Micromonosporales</taxon>
        <taxon>Micromonosporaceae</taxon>
        <taxon>Actinocatenispora</taxon>
    </lineage>
</organism>
<dbReference type="AlphaFoldDB" id="A0A8J3NGP0"/>
<protein>
    <recommendedName>
        <fullName evidence="3">Excreted virulence factor EspC, type VII ESX diderm</fullName>
    </recommendedName>
</protein>
<keyword evidence="2" id="KW-1185">Reference proteome</keyword>
<name>A0A8J3NGP0_9ACTN</name>
<dbReference type="EMBL" id="BOMB01000038">
    <property type="protein sequence ID" value="GID15059.1"/>
    <property type="molecule type" value="Genomic_DNA"/>
</dbReference>
<dbReference type="RefSeq" id="WP_203663191.1">
    <property type="nucleotide sequence ID" value="NZ_BAAAZM010000001.1"/>
</dbReference>
<evidence type="ECO:0008006" key="3">
    <source>
        <dbReference type="Google" id="ProtNLM"/>
    </source>
</evidence>